<proteinExistence type="predicted"/>
<protein>
    <submittedName>
        <fullName evidence="1">Uncharacterized protein</fullName>
    </submittedName>
</protein>
<evidence type="ECO:0000313" key="1">
    <source>
        <dbReference type="EMBL" id="MEE1946450.1"/>
    </source>
</evidence>
<dbReference type="Proteomes" id="UP001336835">
    <property type="component" value="Unassembled WGS sequence"/>
</dbReference>
<organism evidence="1 2">
    <name type="scientific">Pedobacter albus</name>
    <dbReference type="NCBI Taxonomy" id="3113905"/>
    <lineage>
        <taxon>Bacteria</taxon>
        <taxon>Pseudomonadati</taxon>
        <taxon>Bacteroidota</taxon>
        <taxon>Sphingobacteriia</taxon>
        <taxon>Sphingobacteriales</taxon>
        <taxon>Sphingobacteriaceae</taxon>
        <taxon>Pedobacter</taxon>
    </lineage>
</organism>
<dbReference type="RefSeq" id="WP_330108758.1">
    <property type="nucleotide sequence ID" value="NZ_JAZDQT010000003.1"/>
</dbReference>
<sequence length="115" mass="14065">MKKEKYYYQVHLEVVLKGADFVFGFINISHIPFEKFEEMFLDQVKQERFLFDEGMGYAIKKKTYLKHKKYLDKEVPFTFDFKLFSYSVHLTGDKLDKLPKWYYEKLPNYFSETKI</sequence>
<keyword evidence="2" id="KW-1185">Reference proteome</keyword>
<comment type="caution">
    <text evidence="1">The sequence shown here is derived from an EMBL/GenBank/DDBJ whole genome shotgun (WGS) entry which is preliminary data.</text>
</comment>
<dbReference type="EMBL" id="JAZDQT010000003">
    <property type="protein sequence ID" value="MEE1946450.1"/>
    <property type="molecule type" value="Genomic_DNA"/>
</dbReference>
<gene>
    <name evidence="1" type="ORF">VRU48_15100</name>
</gene>
<reference evidence="1 2" key="1">
    <citation type="submission" date="2024-01" db="EMBL/GenBank/DDBJ databases">
        <title>Pedobacter sp. nov., isolated from fresh soil.</title>
        <authorList>
            <person name="Le N.T.T."/>
        </authorList>
    </citation>
    <scope>NUCLEOTIDE SEQUENCE [LARGE SCALE GENOMIC DNA]</scope>
    <source>
        <strain evidence="1 2">KR3-3</strain>
    </source>
</reference>
<name>A0ABU7IAE4_9SPHI</name>
<accession>A0ABU7IAE4</accession>
<evidence type="ECO:0000313" key="2">
    <source>
        <dbReference type="Proteomes" id="UP001336835"/>
    </source>
</evidence>